<dbReference type="SUPFAM" id="SSF54427">
    <property type="entry name" value="NTF2-like"/>
    <property type="match status" value="1"/>
</dbReference>
<sequence>MMAQPTCVDGSPLSAQMVGGFVWERVCSAALPYPPAVAQADAPVLPVKQQARATGCPRRHAISQKIGADIKTVDAQESLGGGAIVLITGLLTNENNLKWNCTQSFFRAPQGKGYHALNDIFRLMDEFDLQQRHQGLGNGTGAPNAAERDLPPEQEEHAPGPTVVEEEELTGVVIDEVSNSSLAVVVESKVVTVQEEMPKKSYASVLVTEEDMHLVEELSIVKLDINGLVTEEDMHPVEEVDSAI</sequence>
<dbReference type="EMBL" id="CP097503">
    <property type="protein sequence ID" value="URD84794.1"/>
    <property type="molecule type" value="Genomic_DNA"/>
</dbReference>
<gene>
    <name evidence="4" type="ORF">MUK42_02400</name>
</gene>
<protein>
    <submittedName>
        <fullName evidence="4">Nuclear transport factor 2 (NTF2) domain</fullName>
    </submittedName>
</protein>
<dbReference type="PANTHER" id="PTHR10693:SF20">
    <property type="entry name" value="AT27578P"/>
    <property type="match status" value="1"/>
</dbReference>
<evidence type="ECO:0000313" key="5">
    <source>
        <dbReference type="Proteomes" id="UP001055439"/>
    </source>
</evidence>
<accession>A0A9E7JL63</accession>
<dbReference type="InterPro" id="IPR039539">
    <property type="entry name" value="Ras_GTPase_bind_prot"/>
</dbReference>
<dbReference type="PROSITE" id="PS50177">
    <property type="entry name" value="NTF2_DOMAIN"/>
    <property type="match status" value="1"/>
</dbReference>
<keyword evidence="1" id="KW-0694">RNA-binding</keyword>
<dbReference type="OrthoDB" id="339151at2759"/>
<dbReference type="InterPro" id="IPR032710">
    <property type="entry name" value="NTF2-like_dom_sf"/>
</dbReference>
<evidence type="ECO:0000256" key="2">
    <source>
        <dbReference type="SAM" id="MobiDB-lite"/>
    </source>
</evidence>
<evidence type="ECO:0000313" key="4">
    <source>
        <dbReference type="EMBL" id="URD84794.1"/>
    </source>
</evidence>
<reference evidence="4" key="1">
    <citation type="submission" date="2022-05" db="EMBL/GenBank/DDBJ databases">
        <title>The Musa troglodytarum L. genome provides insights into the mechanism of non-climacteric behaviour and enrichment of carotenoids.</title>
        <authorList>
            <person name="Wang J."/>
        </authorList>
    </citation>
    <scope>NUCLEOTIDE SEQUENCE</scope>
    <source>
        <tissue evidence="4">Leaf</tissue>
    </source>
</reference>
<dbReference type="InterPro" id="IPR018222">
    <property type="entry name" value="Nuclear_transport_factor_2_euk"/>
</dbReference>
<evidence type="ECO:0000259" key="3">
    <source>
        <dbReference type="PROSITE" id="PS50177"/>
    </source>
</evidence>
<dbReference type="Gene3D" id="3.10.450.50">
    <property type="match status" value="1"/>
</dbReference>
<dbReference type="AlphaFoldDB" id="A0A9E7JL63"/>
<feature type="region of interest" description="Disordered" evidence="2">
    <location>
        <begin position="133"/>
        <end position="162"/>
    </location>
</feature>
<dbReference type="GO" id="GO:0005829">
    <property type="term" value="C:cytosol"/>
    <property type="evidence" value="ECO:0007669"/>
    <property type="project" value="TreeGrafter"/>
</dbReference>
<dbReference type="PANTHER" id="PTHR10693">
    <property type="entry name" value="RAS GTPASE-ACTIVATING PROTEIN-BINDING PROTEIN"/>
    <property type="match status" value="1"/>
</dbReference>
<proteinExistence type="predicted"/>
<dbReference type="InterPro" id="IPR002075">
    <property type="entry name" value="NTF2_dom"/>
</dbReference>
<feature type="compositionally biased region" description="Basic and acidic residues" evidence="2">
    <location>
        <begin position="146"/>
        <end position="158"/>
    </location>
</feature>
<organism evidence="4 5">
    <name type="scientific">Musa troglodytarum</name>
    <name type="common">fe'i banana</name>
    <dbReference type="NCBI Taxonomy" id="320322"/>
    <lineage>
        <taxon>Eukaryota</taxon>
        <taxon>Viridiplantae</taxon>
        <taxon>Streptophyta</taxon>
        <taxon>Embryophyta</taxon>
        <taxon>Tracheophyta</taxon>
        <taxon>Spermatophyta</taxon>
        <taxon>Magnoliopsida</taxon>
        <taxon>Liliopsida</taxon>
        <taxon>Zingiberales</taxon>
        <taxon>Musaceae</taxon>
        <taxon>Musa</taxon>
    </lineage>
</organism>
<dbReference type="Pfam" id="PF02136">
    <property type="entry name" value="NTF2"/>
    <property type="match status" value="1"/>
</dbReference>
<dbReference type="Proteomes" id="UP001055439">
    <property type="component" value="Chromosome 10"/>
</dbReference>
<keyword evidence="5" id="KW-1185">Reference proteome</keyword>
<dbReference type="GO" id="GO:1990904">
    <property type="term" value="C:ribonucleoprotein complex"/>
    <property type="evidence" value="ECO:0007669"/>
    <property type="project" value="TreeGrafter"/>
</dbReference>
<evidence type="ECO:0000256" key="1">
    <source>
        <dbReference type="ARBA" id="ARBA00022884"/>
    </source>
</evidence>
<name>A0A9E7JL63_9LILI</name>
<dbReference type="GO" id="GO:0003729">
    <property type="term" value="F:mRNA binding"/>
    <property type="evidence" value="ECO:0007669"/>
    <property type="project" value="TreeGrafter"/>
</dbReference>
<feature type="domain" description="NTF2" evidence="3">
    <location>
        <begin position="64"/>
        <end position="123"/>
    </location>
</feature>